<dbReference type="InterPro" id="IPR009875">
    <property type="entry name" value="PilZ_domain"/>
</dbReference>
<sequence length="124" mass="13659">MIFHRQRGDERTRIAVEARMCIGEFECEAMLLNASSHGVLAAVAKPPVRGTRVRLVVGEMELVGQVRWRGKDCCGIALRNPISVSDLLDGHAVPVAFIPEPRALRGLSGMLRALVGERRAVRFN</sequence>
<dbReference type="Pfam" id="PF07238">
    <property type="entry name" value="PilZ"/>
    <property type="match status" value="1"/>
</dbReference>
<comment type="caution">
    <text evidence="2">The sequence shown here is derived from an EMBL/GenBank/DDBJ whole genome shotgun (WGS) entry which is preliminary data.</text>
</comment>
<evidence type="ECO:0000313" key="2">
    <source>
        <dbReference type="EMBL" id="MBB4860453.1"/>
    </source>
</evidence>
<name>A0A7W7NXA1_9SPHN</name>
<evidence type="ECO:0000313" key="3">
    <source>
        <dbReference type="Proteomes" id="UP000555448"/>
    </source>
</evidence>
<proteinExistence type="predicted"/>
<feature type="domain" description="PilZ" evidence="1">
    <location>
        <begin position="6"/>
        <end position="85"/>
    </location>
</feature>
<dbReference type="EMBL" id="JACHLR010000022">
    <property type="protein sequence ID" value="MBB4860453.1"/>
    <property type="molecule type" value="Genomic_DNA"/>
</dbReference>
<dbReference type="AlphaFoldDB" id="A0A7W7NXA1"/>
<evidence type="ECO:0000259" key="1">
    <source>
        <dbReference type="Pfam" id="PF07238"/>
    </source>
</evidence>
<protein>
    <recommendedName>
        <fullName evidence="1">PilZ domain-containing protein</fullName>
    </recommendedName>
</protein>
<dbReference type="SUPFAM" id="SSF141371">
    <property type="entry name" value="PilZ domain-like"/>
    <property type="match status" value="1"/>
</dbReference>
<reference evidence="2 3" key="1">
    <citation type="submission" date="2020-08" db="EMBL/GenBank/DDBJ databases">
        <title>Functional genomics of gut bacteria from endangered species of beetles.</title>
        <authorList>
            <person name="Carlos-Shanley C."/>
        </authorList>
    </citation>
    <scope>NUCLEOTIDE SEQUENCE [LARGE SCALE GENOMIC DNA]</scope>
    <source>
        <strain evidence="2 3">S00245</strain>
    </source>
</reference>
<dbReference type="Proteomes" id="UP000555448">
    <property type="component" value="Unassembled WGS sequence"/>
</dbReference>
<dbReference type="GO" id="GO:0035438">
    <property type="term" value="F:cyclic-di-GMP binding"/>
    <property type="evidence" value="ECO:0007669"/>
    <property type="project" value="InterPro"/>
</dbReference>
<dbReference type="RefSeq" id="WP_184249244.1">
    <property type="nucleotide sequence ID" value="NZ_JACHLR010000022.1"/>
</dbReference>
<gene>
    <name evidence="2" type="ORF">HNO88_003796</name>
</gene>
<organism evidence="2 3">
    <name type="scientific">Novosphingobium chloroacetimidivorans</name>
    <dbReference type="NCBI Taxonomy" id="1428314"/>
    <lineage>
        <taxon>Bacteria</taxon>
        <taxon>Pseudomonadati</taxon>
        <taxon>Pseudomonadota</taxon>
        <taxon>Alphaproteobacteria</taxon>
        <taxon>Sphingomonadales</taxon>
        <taxon>Sphingomonadaceae</taxon>
        <taxon>Novosphingobium</taxon>
    </lineage>
</organism>
<accession>A0A7W7NXA1</accession>
<keyword evidence="3" id="KW-1185">Reference proteome</keyword>